<organism evidence="1 2">
    <name type="scientific">Leptospira neocaledonica</name>
    <dbReference type="NCBI Taxonomy" id="2023192"/>
    <lineage>
        <taxon>Bacteria</taxon>
        <taxon>Pseudomonadati</taxon>
        <taxon>Spirochaetota</taxon>
        <taxon>Spirochaetia</taxon>
        <taxon>Leptospirales</taxon>
        <taxon>Leptospiraceae</taxon>
        <taxon>Leptospira</taxon>
    </lineage>
</organism>
<dbReference type="Pfam" id="PF11288">
    <property type="entry name" value="DUF3089"/>
    <property type="match status" value="1"/>
</dbReference>
<dbReference type="AlphaFoldDB" id="A0A2M9ZZM0"/>
<dbReference type="InterPro" id="IPR021440">
    <property type="entry name" value="DUF3089"/>
</dbReference>
<protein>
    <recommendedName>
        <fullName evidence="3">DUF3089 domain-containing protein</fullName>
    </recommendedName>
</protein>
<dbReference type="RefSeq" id="WP_100768062.1">
    <property type="nucleotide sequence ID" value="NZ_NPEA01000004.1"/>
</dbReference>
<dbReference type="OrthoDB" id="9794645at2"/>
<reference evidence="1 2" key="1">
    <citation type="submission" date="2017-07" db="EMBL/GenBank/DDBJ databases">
        <title>Leptospira spp. isolated from tropical soils.</title>
        <authorList>
            <person name="Thibeaux R."/>
            <person name="Iraola G."/>
            <person name="Ferres I."/>
            <person name="Bierque E."/>
            <person name="Girault D."/>
            <person name="Soupe-Gilbert M.-E."/>
            <person name="Picardeau M."/>
            <person name="Goarant C."/>
        </authorList>
    </citation>
    <scope>NUCLEOTIDE SEQUENCE [LARGE SCALE GENOMIC DNA]</scope>
    <source>
        <strain evidence="1 2">ES4-C-A1</strain>
    </source>
</reference>
<comment type="caution">
    <text evidence="1">The sequence shown here is derived from an EMBL/GenBank/DDBJ whole genome shotgun (WGS) entry which is preliminary data.</text>
</comment>
<sequence length="349" mass="39766">MRLFLYSSLLFWGFLFSNCTSIFLYLIKPSGPFTQEKVPNSPDYSKKESWAALPELKDDPDEVPAIAGWKDGQNVAKADVFFVHPTTFIKAEGWNAEIGSSLIVYGLSPLKMQASVFNESAKVYAPRYRQAALYSFIDDSGNGEKAFEIAKKDVLSAFDHYLKNYNQGRPFFIAGHSQGSMMLVHVLKEYLDKKKVSNFVAAYLPGWAIHSSEFHNLKVCKNSKDLGCYISWNSKKWGSQLSDFALPPERYVGGICVNPVNWTPNSPETPKEEHKGGVGIQFSELDKAYVRTKCEGEMLWVDLPSNPNYESRRGNKKNYHISDYGLFYSDIRENVKERLEEYFNKKGKR</sequence>
<evidence type="ECO:0000313" key="1">
    <source>
        <dbReference type="EMBL" id="PJZ77512.1"/>
    </source>
</evidence>
<name>A0A2M9ZZM0_9LEPT</name>
<dbReference type="InterPro" id="IPR029058">
    <property type="entry name" value="AB_hydrolase_fold"/>
</dbReference>
<dbReference type="Proteomes" id="UP000231843">
    <property type="component" value="Unassembled WGS sequence"/>
</dbReference>
<evidence type="ECO:0000313" key="2">
    <source>
        <dbReference type="Proteomes" id="UP000231843"/>
    </source>
</evidence>
<keyword evidence="2" id="KW-1185">Reference proteome</keyword>
<accession>A0A2M9ZZM0</accession>
<proteinExistence type="predicted"/>
<dbReference type="EMBL" id="NPEA01000004">
    <property type="protein sequence ID" value="PJZ77512.1"/>
    <property type="molecule type" value="Genomic_DNA"/>
</dbReference>
<evidence type="ECO:0008006" key="3">
    <source>
        <dbReference type="Google" id="ProtNLM"/>
    </source>
</evidence>
<gene>
    <name evidence="1" type="ORF">CH365_08015</name>
</gene>
<dbReference type="SUPFAM" id="SSF53474">
    <property type="entry name" value="alpha/beta-Hydrolases"/>
    <property type="match status" value="1"/>
</dbReference>